<keyword evidence="2" id="KW-1185">Reference proteome</keyword>
<organism evidence="1 2">
    <name type="scientific">Fuscovulum ytuae</name>
    <dbReference type="NCBI Taxonomy" id="3042299"/>
    <lineage>
        <taxon>Bacteria</taxon>
        <taxon>Pseudomonadati</taxon>
        <taxon>Pseudomonadota</taxon>
        <taxon>Alphaproteobacteria</taxon>
        <taxon>Rhodobacterales</taxon>
        <taxon>Paracoccaceae</taxon>
        <taxon>Fuscovulum</taxon>
    </lineage>
</organism>
<dbReference type="EMBL" id="CP124535">
    <property type="protein sequence ID" value="WGV16073.1"/>
    <property type="molecule type" value="Genomic_DNA"/>
</dbReference>
<gene>
    <name evidence="1" type="ORF">QF092_17770</name>
</gene>
<dbReference type="RefSeq" id="WP_281466056.1">
    <property type="nucleotide sequence ID" value="NZ_CP124535.1"/>
</dbReference>
<reference evidence="1 2" key="1">
    <citation type="submission" date="2023-04" db="EMBL/GenBank/DDBJ databases">
        <title>YMD61, complete Genome.</title>
        <authorList>
            <person name="Zhang J."/>
        </authorList>
    </citation>
    <scope>NUCLEOTIDE SEQUENCE [LARGE SCALE GENOMIC DNA]</scope>
    <source>
        <strain evidence="1 2">YMD61</strain>
    </source>
</reference>
<name>A0ABY8Q5C7_9RHOB</name>
<proteinExistence type="predicted"/>
<sequence length="63" mass="6632">MNILRQIADILAFRARASALSHQIELGALTDTERDAALSALLLSPVVKAAEPAHRLTATPVAA</sequence>
<accession>A0ABY8Q5C7</accession>
<protein>
    <submittedName>
        <fullName evidence="1">Uncharacterized protein</fullName>
    </submittedName>
</protein>
<evidence type="ECO:0000313" key="2">
    <source>
        <dbReference type="Proteomes" id="UP001230978"/>
    </source>
</evidence>
<dbReference type="Proteomes" id="UP001230978">
    <property type="component" value="Chromosome"/>
</dbReference>
<evidence type="ECO:0000313" key="1">
    <source>
        <dbReference type="EMBL" id="WGV16073.1"/>
    </source>
</evidence>